<evidence type="ECO:0000256" key="1">
    <source>
        <dbReference type="ARBA" id="ARBA00022801"/>
    </source>
</evidence>
<evidence type="ECO:0000313" key="4">
    <source>
        <dbReference type="EMBL" id="SJZ76901.1"/>
    </source>
</evidence>
<dbReference type="Proteomes" id="UP000190328">
    <property type="component" value="Unassembled WGS sequence"/>
</dbReference>
<name>A0A1T4NCA3_9ENTE</name>
<accession>A0A1T4NCA3</accession>
<keyword evidence="3" id="KW-0812">Transmembrane</keyword>
<evidence type="ECO:0000313" key="5">
    <source>
        <dbReference type="Proteomes" id="UP000190328"/>
    </source>
</evidence>
<feature type="active site" description="Proton donor/acceptor" evidence="2">
    <location>
        <position position="148"/>
    </location>
</feature>
<dbReference type="EMBL" id="FUXI01000014">
    <property type="protein sequence ID" value="SJZ76901.1"/>
    <property type="molecule type" value="Genomic_DNA"/>
</dbReference>
<dbReference type="AlphaFoldDB" id="A0A1T4NCA3"/>
<feature type="transmembrane region" description="Helical" evidence="3">
    <location>
        <begin position="21"/>
        <end position="41"/>
    </location>
</feature>
<evidence type="ECO:0000256" key="3">
    <source>
        <dbReference type="SAM" id="Phobius"/>
    </source>
</evidence>
<dbReference type="InterPro" id="IPR005754">
    <property type="entry name" value="Sortase"/>
</dbReference>
<dbReference type="RefSeq" id="WP_078807315.1">
    <property type="nucleotide sequence ID" value="NZ_FUXI01000014.1"/>
</dbReference>
<dbReference type="GO" id="GO:0016787">
    <property type="term" value="F:hydrolase activity"/>
    <property type="evidence" value="ECO:0007669"/>
    <property type="project" value="UniProtKB-KW"/>
</dbReference>
<dbReference type="SUPFAM" id="SSF63817">
    <property type="entry name" value="Sortase"/>
    <property type="match status" value="1"/>
</dbReference>
<evidence type="ECO:0000256" key="2">
    <source>
        <dbReference type="PIRSR" id="PIRSR605754-1"/>
    </source>
</evidence>
<keyword evidence="3" id="KW-1133">Transmembrane helix</keyword>
<keyword evidence="1" id="KW-0378">Hydrolase</keyword>
<gene>
    <name evidence="4" type="ORF">SAMN02745116_01380</name>
</gene>
<keyword evidence="5" id="KW-1185">Reference proteome</keyword>
<dbReference type="InterPro" id="IPR023365">
    <property type="entry name" value="Sortase_dom-sf"/>
</dbReference>
<dbReference type="STRING" id="263852.SAMN02745116_01380"/>
<dbReference type="OrthoDB" id="3177627at2"/>
<sequence length="246" mass="27998">MSFRLKKKSRHIRKKDFTFLTLLNARFLLLGIFLLAIGFWIEYLITFEGENQITFAEGQALVALQNGEENKNLNSLQQQIVTKNGGIKNEILRRDTIYYSDKAIPFKEANNGNGQEIIDNEPDTVASTWGRANHFSGTDNQNTYFIGHHMGAFDPFVEARLDDKITVTDDKGVAYTYVIDKISIVNELGIEEKTGVRIFSEYILKGNEERITLQTCLSDTKRKICSAKLWKFGGEKQTTSAIHFGR</sequence>
<proteinExistence type="predicted"/>
<organism evidence="4 5">
    <name type="scientific">Pilibacter termitis</name>
    <dbReference type="NCBI Taxonomy" id="263852"/>
    <lineage>
        <taxon>Bacteria</taxon>
        <taxon>Bacillati</taxon>
        <taxon>Bacillota</taxon>
        <taxon>Bacilli</taxon>
        <taxon>Lactobacillales</taxon>
        <taxon>Enterococcaceae</taxon>
        <taxon>Pilibacter</taxon>
    </lineage>
</organism>
<reference evidence="4 5" key="1">
    <citation type="submission" date="2017-02" db="EMBL/GenBank/DDBJ databases">
        <authorList>
            <person name="Peterson S.W."/>
        </authorList>
    </citation>
    <scope>NUCLEOTIDE SEQUENCE [LARGE SCALE GENOMIC DNA]</scope>
    <source>
        <strain evidence="4 5">ATCC BAA-1030</strain>
    </source>
</reference>
<feature type="active site" description="Acyl-thioester intermediate" evidence="2">
    <location>
        <position position="216"/>
    </location>
</feature>
<keyword evidence="3" id="KW-0472">Membrane</keyword>
<dbReference type="Pfam" id="PF04203">
    <property type="entry name" value="Sortase"/>
    <property type="match status" value="1"/>
</dbReference>
<protein>
    <submittedName>
        <fullName evidence="4">Sortase family protein</fullName>
    </submittedName>
</protein>
<dbReference type="Gene3D" id="2.40.260.10">
    <property type="entry name" value="Sortase"/>
    <property type="match status" value="1"/>
</dbReference>